<dbReference type="GO" id="GO:0005829">
    <property type="term" value="C:cytosol"/>
    <property type="evidence" value="ECO:0007669"/>
    <property type="project" value="TreeGrafter"/>
</dbReference>
<dbReference type="Pfam" id="PF10508">
    <property type="entry name" value="Proteasom_PSMB"/>
    <property type="match status" value="1"/>
</dbReference>
<evidence type="ECO:0000313" key="1">
    <source>
        <dbReference type="EMBL" id="KAJ5067231.1"/>
    </source>
</evidence>
<dbReference type="GO" id="GO:0000502">
    <property type="term" value="C:proteasome complex"/>
    <property type="evidence" value="ECO:0007669"/>
    <property type="project" value="UniProtKB-KW"/>
</dbReference>
<name>A0A9Q0L6Z9_ANAIG</name>
<dbReference type="AlphaFoldDB" id="A0A9Q0L6Z9"/>
<keyword evidence="1" id="KW-0647">Proteasome</keyword>
<dbReference type="OrthoDB" id="10250600at2759"/>
<keyword evidence="2" id="KW-1185">Reference proteome</keyword>
<dbReference type="GO" id="GO:0043248">
    <property type="term" value="P:proteasome assembly"/>
    <property type="evidence" value="ECO:0007669"/>
    <property type="project" value="InterPro"/>
</dbReference>
<dbReference type="PANTHER" id="PTHR13554:SF10">
    <property type="entry name" value="26S PROTEASOME NON-ATPASE REGULATORY SUBUNIT 5"/>
    <property type="match status" value="1"/>
</dbReference>
<dbReference type="InterPro" id="IPR019538">
    <property type="entry name" value="PSMD5"/>
</dbReference>
<evidence type="ECO:0000313" key="2">
    <source>
        <dbReference type="Proteomes" id="UP001149090"/>
    </source>
</evidence>
<dbReference type="InterPro" id="IPR016024">
    <property type="entry name" value="ARM-type_fold"/>
</dbReference>
<reference evidence="1" key="1">
    <citation type="submission" date="2022-10" db="EMBL/GenBank/DDBJ databases">
        <title>Novel sulphate-reducing endosymbionts in the free-living metamonad Anaeramoeba.</title>
        <authorList>
            <person name="Jerlstrom-Hultqvist J."/>
            <person name="Cepicka I."/>
            <person name="Gallot-Lavallee L."/>
            <person name="Salas-Leiva D."/>
            <person name="Curtis B.A."/>
            <person name="Zahonova K."/>
            <person name="Pipaliya S."/>
            <person name="Dacks J."/>
            <person name="Roger A.J."/>
        </authorList>
    </citation>
    <scope>NUCLEOTIDE SEQUENCE</scope>
    <source>
        <strain evidence="1">BMAN</strain>
    </source>
</reference>
<dbReference type="Proteomes" id="UP001149090">
    <property type="component" value="Unassembled WGS sequence"/>
</dbReference>
<dbReference type="SUPFAM" id="SSF48371">
    <property type="entry name" value="ARM repeat"/>
    <property type="match status" value="1"/>
</dbReference>
<sequence>MNLDNLSLQIKNANSEKLNQIIKYLINSSLNSEKFIETQKKIPFANLIEKLNEKKIDENVLKNFSQLIEQFIISIEEIFQFILTKENSRIIIKSLQSVNPELVLIILKLLEKIIKNLNENLIEDLIEENSNEMKIENSDENLIENQFIQFCTQNNDLFLVLLQLITNESSKFIKISENILVSITTKIKNCFELIWNEKSIFQKELNNTFNSQKTSSTILLRIYSLIFKMYLESPSKIFQDKINQNTNIIKRIQQEIQGVDSDILRQLSIIEILHENIPSIQVSIEDKNPQEISSIFSTILKTLIDSIENGGNFMNKMLIDSILKFLGGFFQNGKGSNLIQFESFQLFLNKILQKEQEEQEQEYTRFIINFISDISSNCKGLEWILSNFTQGILFILSEFANFHNKVEILIYANSSLGKIFEFLYKSNSDTKELENENENENQNENLLPYKLFQVMKRNCNLIYILKTHCESSNIEIRKSALYFLNSFIHFDFGIIEFFQTKDFLDLIMDKTEDKMKESLEWKFSVLVTISTHPKTKELIGDEKYYKLQKELSTGPFQQYQKVISQTLIATKKI</sequence>
<proteinExistence type="predicted"/>
<comment type="caution">
    <text evidence="1">The sequence shown here is derived from an EMBL/GenBank/DDBJ whole genome shotgun (WGS) entry which is preliminary data.</text>
</comment>
<gene>
    <name evidence="1" type="ORF">M0811_13101</name>
</gene>
<protein>
    <submittedName>
        <fullName evidence="1">26s proteasome non-atpase regulatory subunit 5-related</fullName>
    </submittedName>
</protein>
<dbReference type="EMBL" id="JAPDFW010000131">
    <property type="protein sequence ID" value="KAJ5067231.1"/>
    <property type="molecule type" value="Genomic_DNA"/>
</dbReference>
<accession>A0A9Q0L6Z9</accession>
<dbReference type="PANTHER" id="PTHR13554">
    <property type="entry name" value="26S PROTEASOME NON-ATPASE REGULATORY SUBUNIT 5-RELATED"/>
    <property type="match status" value="1"/>
</dbReference>
<organism evidence="1 2">
    <name type="scientific">Anaeramoeba ignava</name>
    <name type="common">Anaerobic marine amoeba</name>
    <dbReference type="NCBI Taxonomy" id="1746090"/>
    <lineage>
        <taxon>Eukaryota</taxon>
        <taxon>Metamonada</taxon>
        <taxon>Anaeramoebidae</taxon>
        <taxon>Anaeramoeba</taxon>
    </lineage>
</organism>